<keyword evidence="4" id="KW-0874">Quinone</keyword>
<evidence type="ECO:0000256" key="2">
    <source>
        <dbReference type="ARBA" id="ARBA00006214"/>
    </source>
</evidence>
<evidence type="ECO:0000256" key="6">
    <source>
        <dbReference type="ARBA" id="ARBA00023002"/>
    </source>
</evidence>
<name>A0A365XSY4_9BACT</name>
<evidence type="ECO:0000259" key="12">
    <source>
        <dbReference type="Pfam" id="PF13462"/>
    </source>
</evidence>
<reference evidence="13 14" key="1">
    <citation type="submission" date="2018-05" db="EMBL/GenBank/DDBJ databases">
        <title>Chitinophaga sp. K3CV102501T nov., isolated from isolated from a monsoon evergreen broad-leaved forest soil.</title>
        <authorList>
            <person name="Lv Y."/>
        </authorList>
    </citation>
    <scope>NUCLEOTIDE SEQUENCE [LARGE SCALE GENOMIC DNA]</scope>
    <source>
        <strain evidence="13 14">GDMCC 1.1325</strain>
    </source>
</reference>
<dbReference type="GO" id="GO:0016491">
    <property type="term" value="F:oxidoreductase activity"/>
    <property type="evidence" value="ECO:0007669"/>
    <property type="project" value="UniProtKB-KW"/>
</dbReference>
<feature type="transmembrane region" description="Helical" evidence="10">
    <location>
        <begin position="247"/>
        <end position="267"/>
    </location>
</feature>
<evidence type="ECO:0000313" key="13">
    <source>
        <dbReference type="EMBL" id="RBL89459.1"/>
    </source>
</evidence>
<feature type="transmembrane region" description="Helical" evidence="10">
    <location>
        <begin position="163"/>
        <end position="181"/>
    </location>
</feature>
<accession>A0A365XSY4</accession>
<comment type="similarity">
    <text evidence="2">Belongs to the VKOR family.</text>
</comment>
<evidence type="ECO:0000256" key="10">
    <source>
        <dbReference type="SAM" id="Phobius"/>
    </source>
</evidence>
<dbReference type="RefSeq" id="WP_113618204.1">
    <property type="nucleotide sequence ID" value="NZ_QFFJ01000002.1"/>
</dbReference>
<dbReference type="AlphaFoldDB" id="A0A365XSY4"/>
<feature type="transmembrane region" description="Helical" evidence="10">
    <location>
        <begin position="304"/>
        <end position="324"/>
    </location>
</feature>
<dbReference type="Gene3D" id="1.20.1440.130">
    <property type="entry name" value="VKOR domain"/>
    <property type="match status" value="1"/>
</dbReference>
<feature type="domain" description="Vitamin K epoxide reductase" evidence="11">
    <location>
        <begin position="193"/>
        <end position="318"/>
    </location>
</feature>
<keyword evidence="8" id="KW-1015">Disulfide bond</keyword>
<dbReference type="Proteomes" id="UP000253410">
    <property type="component" value="Unassembled WGS sequence"/>
</dbReference>
<organism evidence="13 14">
    <name type="scientific">Chitinophaga flava</name>
    <dbReference type="NCBI Taxonomy" id="2259036"/>
    <lineage>
        <taxon>Bacteria</taxon>
        <taxon>Pseudomonadati</taxon>
        <taxon>Bacteroidota</taxon>
        <taxon>Chitinophagia</taxon>
        <taxon>Chitinophagales</taxon>
        <taxon>Chitinophagaceae</taxon>
        <taxon>Chitinophaga</taxon>
    </lineage>
</organism>
<protein>
    <submittedName>
        <fullName evidence="13">Vitamin K epoxide reductase</fullName>
    </submittedName>
</protein>
<feature type="domain" description="Thioredoxin-like fold" evidence="12">
    <location>
        <begin position="400"/>
        <end position="546"/>
    </location>
</feature>
<keyword evidence="9" id="KW-0676">Redox-active center</keyword>
<dbReference type="InterPro" id="IPR012932">
    <property type="entry name" value="VKOR"/>
</dbReference>
<evidence type="ECO:0000256" key="3">
    <source>
        <dbReference type="ARBA" id="ARBA00022692"/>
    </source>
</evidence>
<evidence type="ECO:0000256" key="9">
    <source>
        <dbReference type="ARBA" id="ARBA00023284"/>
    </source>
</evidence>
<dbReference type="InterPro" id="IPR038354">
    <property type="entry name" value="VKOR_sf"/>
</dbReference>
<dbReference type="OrthoDB" id="1100563at2"/>
<dbReference type="GO" id="GO:0048038">
    <property type="term" value="F:quinone binding"/>
    <property type="evidence" value="ECO:0007669"/>
    <property type="project" value="UniProtKB-KW"/>
</dbReference>
<dbReference type="Pfam" id="PF13462">
    <property type="entry name" value="Thioredoxin_4"/>
    <property type="match status" value="1"/>
</dbReference>
<keyword evidence="6" id="KW-0560">Oxidoreductase</keyword>
<evidence type="ECO:0000256" key="5">
    <source>
        <dbReference type="ARBA" id="ARBA00022989"/>
    </source>
</evidence>
<keyword evidence="7 10" id="KW-0472">Membrane</keyword>
<sequence length="546" mass="61947">MAYTFNTQLKSVASNFAKLTGVKITRDKIESDIEVNPYYPSLLSLSDTFSKFNIRNNAYKIQTDEFEQFDIATPFVAFVKFPETGEDFIVVTKLTESTVNYIYRGQKEESISMGAFLNRDYSNGTPKVFYKEVVWIAEPDEQSGDAEYKTALKKEQAGQSKKTILAAALLFLVALFVSFNVNGNVPLVPFLSVAMLKIVGLSVAAVLLMYEIDKNNAFVKQICSLSKKTNCEAVLSSKSAKIAGISWAEIGFFYFGATTIGLLMPNLSFEAKVGWVAVVNALAVPYIFYSIYFQWKVVKQWCPLCLAIQLILGLELIWSLAVYWRDPIALNVELPTLLVILFSVMLPVAGWYLLQPKLKQMNDHDLYMNAYKRLQYHPEVFKHLLRLENKAPEGWEDIGINLGNPDGKHVVIKVCNPFCGPCHKTHPVLKELLRVNPDVRLKIIYINRKDEADIANKTIGHLLTIAKNNPSEIQQAMNDWYTNESRDYEAFAAKHPLTIDTRLQSEEIVKMSSWCDRALVTHTPTFFVNGYRLPENYNISELKNLL</sequence>
<feature type="transmembrane region" description="Helical" evidence="10">
    <location>
        <begin position="336"/>
        <end position="354"/>
    </location>
</feature>
<evidence type="ECO:0000256" key="1">
    <source>
        <dbReference type="ARBA" id="ARBA00004141"/>
    </source>
</evidence>
<evidence type="ECO:0000256" key="4">
    <source>
        <dbReference type="ARBA" id="ARBA00022719"/>
    </source>
</evidence>
<keyword evidence="14" id="KW-1185">Reference proteome</keyword>
<dbReference type="SUPFAM" id="SSF52833">
    <property type="entry name" value="Thioredoxin-like"/>
    <property type="match status" value="1"/>
</dbReference>
<proteinExistence type="inferred from homology"/>
<comment type="subcellular location">
    <subcellularLocation>
        <location evidence="1">Membrane</location>
        <topology evidence="1">Multi-pass membrane protein</topology>
    </subcellularLocation>
</comment>
<comment type="caution">
    <text evidence="13">The sequence shown here is derived from an EMBL/GenBank/DDBJ whole genome shotgun (WGS) entry which is preliminary data.</text>
</comment>
<feature type="transmembrane region" description="Helical" evidence="10">
    <location>
        <begin position="187"/>
        <end position="210"/>
    </location>
</feature>
<dbReference type="InterPro" id="IPR012336">
    <property type="entry name" value="Thioredoxin-like_fold"/>
</dbReference>
<dbReference type="Pfam" id="PF07884">
    <property type="entry name" value="VKOR"/>
    <property type="match status" value="1"/>
</dbReference>
<evidence type="ECO:0000313" key="14">
    <source>
        <dbReference type="Proteomes" id="UP000253410"/>
    </source>
</evidence>
<gene>
    <name evidence="13" type="ORF">DF182_23375</name>
</gene>
<keyword evidence="3 10" id="KW-0812">Transmembrane</keyword>
<dbReference type="GO" id="GO:0016020">
    <property type="term" value="C:membrane"/>
    <property type="evidence" value="ECO:0007669"/>
    <property type="project" value="UniProtKB-SubCell"/>
</dbReference>
<evidence type="ECO:0000256" key="8">
    <source>
        <dbReference type="ARBA" id="ARBA00023157"/>
    </source>
</evidence>
<dbReference type="Gene3D" id="3.40.30.10">
    <property type="entry name" value="Glutaredoxin"/>
    <property type="match status" value="1"/>
</dbReference>
<dbReference type="EMBL" id="QFFJ01000002">
    <property type="protein sequence ID" value="RBL89459.1"/>
    <property type="molecule type" value="Genomic_DNA"/>
</dbReference>
<dbReference type="CDD" id="cd12921">
    <property type="entry name" value="VKOR_4"/>
    <property type="match status" value="1"/>
</dbReference>
<dbReference type="InterPro" id="IPR036249">
    <property type="entry name" value="Thioredoxin-like_sf"/>
</dbReference>
<dbReference type="Gene3D" id="3.90.70.10">
    <property type="entry name" value="Cysteine proteinases"/>
    <property type="match status" value="1"/>
</dbReference>
<keyword evidence="5 10" id="KW-1133">Transmembrane helix</keyword>
<evidence type="ECO:0000256" key="7">
    <source>
        <dbReference type="ARBA" id="ARBA00023136"/>
    </source>
</evidence>
<evidence type="ECO:0000259" key="11">
    <source>
        <dbReference type="Pfam" id="PF07884"/>
    </source>
</evidence>
<feature type="transmembrane region" description="Helical" evidence="10">
    <location>
        <begin position="273"/>
        <end position="292"/>
    </location>
</feature>